<evidence type="ECO:0000313" key="3">
    <source>
        <dbReference type="EMBL" id="KAF6759499.1"/>
    </source>
</evidence>
<evidence type="ECO:0008006" key="5">
    <source>
        <dbReference type="Google" id="ProtNLM"/>
    </source>
</evidence>
<evidence type="ECO:0000256" key="2">
    <source>
        <dbReference type="SAM" id="SignalP"/>
    </source>
</evidence>
<feature type="region of interest" description="Disordered" evidence="1">
    <location>
        <begin position="150"/>
        <end position="170"/>
    </location>
</feature>
<sequence>MRTFAALVVLAILRGASAAVPAIASTPPSIPLPSGSHGHCMLPFKSGAQYPVELITRPNLFSIFPTAYTDTSSLNLHRPHCSMSNLHRHHGLNALDSRDNNQSHQHPMRNMHMQDMPSRGLLVHLSSANVLYLHQGWMSMVQLCPKPGVYQHQQDSDHIPHYTNSRTLTQ</sequence>
<dbReference type="EMBL" id="JACGCI010000015">
    <property type="protein sequence ID" value="KAF6759499.1"/>
    <property type="molecule type" value="Genomic_DNA"/>
</dbReference>
<accession>A0A8H6MB58</accession>
<feature type="chain" id="PRO_5034137043" description="Secreted protein" evidence="2">
    <location>
        <begin position="19"/>
        <end position="170"/>
    </location>
</feature>
<comment type="caution">
    <text evidence="3">The sequence shown here is derived from an EMBL/GenBank/DDBJ whole genome shotgun (WGS) entry which is preliminary data.</text>
</comment>
<keyword evidence="4" id="KW-1185">Reference proteome</keyword>
<feature type="signal peptide" evidence="2">
    <location>
        <begin position="1"/>
        <end position="18"/>
    </location>
</feature>
<gene>
    <name evidence="3" type="ORF">DFP72DRAFT_135743</name>
</gene>
<name>A0A8H6MB58_9AGAR</name>
<evidence type="ECO:0000313" key="4">
    <source>
        <dbReference type="Proteomes" id="UP000521943"/>
    </source>
</evidence>
<organism evidence="3 4">
    <name type="scientific">Ephemerocybe angulata</name>
    <dbReference type="NCBI Taxonomy" id="980116"/>
    <lineage>
        <taxon>Eukaryota</taxon>
        <taxon>Fungi</taxon>
        <taxon>Dikarya</taxon>
        <taxon>Basidiomycota</taxon>
        <taxon>Agaricomycotina</taxon>
        <taxon>Agaricomycetes</taxon>
        <taxon>Agaricomycetidae</taxon>
        <taxon>Agaricales</taxon>
        <taxon>Agaricineae</taxon>
        <taxon>Psathyrellaceae</taxon>
        <taxon>Ephemerocybe</taxon>
    </lineage>
</organism>
<evidence type="ECO:0000256" key="1">
    <source>
        <dbReference type="SAM" id="MobiDB-lite"/>
    </source>
</evidence>
<dbReference type="AlphaFoldDB" id="A0A8H6MB58"/>
<dbReference type="Proteomes" id="UP000521943">
    <property type="component" value="Unassembled WGS sequence"/>
</dbReference>
<protein>
    <recommendedName>
        <fullName evidence="5">Secreted protein</fullName>
    </recommendedName>
</protein>
<keyword evidence="2" id="KW-0732">Signal</keyword>
<proteinExistence type="predicted"/>
<reference evidence="3 4" key="1">
    <citation type="submission" date="2020-07" db="EMBL/GenBank/DDBJ databases">
        <title>Comparative genomics of pyrophilous fungi reveals a link between fire events and developmental genes.</title>
        <authorList>
            <consortium name="DOE Joint Genome Institute"/>
            <person name="Steindorff A.S."/>
            <person name="Carver A."/>
            <person name="Calhoun S."/>
            <person name="Stillman K."/>
            <person name="Liu H."/>
            <person name="Lipzen A."/>
            <person name="Pangilinan J."/>
            <person name="Labutti K."/>
            <person name="Bruns T.D."/>
            <person name="Grigoriev I.V."/>
        </authorList>
    </citation>
    <scope>NUCLEOTIDE SEQUENCE [LARGE SCALE GENOMIC DNA]</scope>
    <source>
        <strain evidence="3 4">CBS 144469</strain>
    </source>
</reference>